<evidence type="ECO:0000313" key="2">
    <source>
        <dbReference type="EMBL" id="KAF4965214.1"/>
    </source>
</evidence>
<keyword evidence="1" id="KW-0732">Signal</keyword>
<evidence type="ECO:0000313" key="3">
    <source>
        <dbReference type="Proteomes" id="UP000622797"/>
    </source>
</evidence>
<reference evidence="2" key="2">
    <citation type="submission" date="2020-05" db="EMBL/GenBank/DDBJ databases">
        <authorList>
            <person name="Kim H.-S."/>
            <person name="Proctor R.H."/>
            <person name="Brown D.W."/>
        </authorList>
    </citation>
    <scope>NUCLEOTIDE SEQUENCE</scope>
    <source>
        <strain evidence="2">NRRL 20472</strain>
    </source>
</reference>
<feature type="chain" id="PRO_5034354319" evidence="1">
    <location>
        <begin position="19"/>
        <end position="188"/>
    </location>
</feature>
<name>A0A8H4TWI6_9HYPO</name>
<evidence type="ECO:0000256" key="1">
    <source>
        <dbReference type="SAM" id="SignalP"/>
    </source>
</evidence>
<proteinExistence type="predicted"/>
<dbReference type="Proteomes" id="UP000622797">
    <property type="component" value="Unassembled WGS sequence"/>
</dbReference>
<keyword evidence="3" id="KW-1185">Reference proteome</keyword>
<organism evidence="2 3">
    <name type="scientific">Fusarium sarcochroum</name>
    <dbReference type="NCBI Taxonomy" id="1208366"/>
    <lineage>
        <taxon>Eukaryota</taxon>
        <taxon>Fungi</taxon>
        <taxon>Dikarya</taxon>
        <taxon>Ascomycota</taxon>
        <taxon>Pezizomycotina</taxon>
        <taxon>Sordariomycetes</taxon>
        <taxon>Hypocreomycetidae</taxon>
        <taxon>Hypocreales</taxon>
        <taxon>Nectriaceae</taxon>
        <taxon>Fusarium</taxon>
        <taxon>Fusarium lateritium species complex</taxon>
    </lineage>
</organism>
<comment type="caution">
    <text evidence="2">The sequence shown here is derived from an EMBL/GenBank/DDBJ whole genome shotgun (WGS) entry which is preliminary data.</text>
</comment>
<dbReference type="EMBL" id="JABEXW010000365">
    <property type="protein sequence ID" value="KAF4965214.1"/>
    <property type="molecule type" value="Genomic_DNA"/>
</dbReference>
<dbReference type="OrthoDB" id="2281372at2759"/>
<feature type="signal peptide" evidence="1">
    <location>
        <begin position="1"/>
        <end position="18"/>
    </location>
</feature>
<dbReference type="AlphaFoldDB" id="A0A8H4TWI6"/>
<accession>A0A8H4TWI6</accession>
<reference evidence="2" key="1">
    <citation type="journal article" date="2020" name="BMC Genomics">
        <title>Correction to: Identification and distribution of gene clusters required for synthesis of sphingolipid metabolism inhibitors in diverse species of the filamentous fungus Fusarium.</title>
        <authorList>
            <person name="Kim H.S."/>
            <person name="Lohmar J.M."/>
            <person name="Busman M."/>
            <person name="Brown D.W."/>
            <person name="Naumann T.A."/>
            <person name="Divon H.H."/>
            <person name="Lysoe E."/>
            <person name="Uhlig S."/>
            <person name="Proctor R.H."/>
        </authorList>
    </citation>
    <scope>NUCLEOTIDE SEQUENCE</scope>
    <source>
        <strain evidence="2">NRRL 20472</strain>
    </source>
</reference>
<protein>
    <submittedName>
        <fullName evidence="2">Uncharacterized protein</fullName>
    </submittedName>
</protein>
<sequence length="188" mass="20248">MKPSTFTGLIINAGLSLAAPSPTVTKATAIESVKADNGITTPYPIQPDMWNPTVGDECFNLWADVNVCVREIGFEYPTSAACSTGEGTLPWGKHKADALAAAREWCNSGGGANAYEIYETKETCIDAPSNAGKFTFSIRNEHERRLAITGNKCQALLKISIDGCPERGQGKTQSWFMETTFETGKCKA</sequence>
<gene>
    <name evidence="2" type="ORF">FSARC_6976</name>
</gene>